<reference evidence="2 3" key="1">
    <citation type="submission" date="2020-02" db="EMBL/GenBank/DDBJ databases">
        <authorList>
            <person name="Ma Q."/>
            <person name="Huang Y."/>
            <person name="Song X."/>
            <person name="Pei D."/>
        </authorList>
    </citation>
    <scope>NUCLEOTIDE SEQUENCE [LARGE SCALE GENOMIC DNA]</scope>
    <source>
        <strain evidence="2">Sxm20200214</strain>
        <tissue evidence="2">Leaf</tissue>
    </source>
</reference>
<feature type="transmembrane region" description="Helical" evidence="1">
    <location>
        <begin position="38"/>
        <end position="56"/>
    </location>
</feature>
<keyword evidence="1" id="KW-0472">Membrane</keyword>
<dbReference type="EMBL" id="JAAMPC010000004">
    <property type="protein sequence ID" value="KAG2315270.1"/>
    <property type="molecule type" value="Genomic_DNA"/>
</dbReference>
<evidence type="ECO:0000256" key="1">
    <source>
        <dbReference type="SAM" id="Phobius"/>
    </source>
</evidence>
<comment type="caution">
    <text evidence="2">The sequence shown here is derived from an EMBL/GenBank/DDBJ whole genome shotgun (WGS) entry which is preliminary data.</text>
</comment>
<evidence type="ECO:0000313" key="3">
    <source>
        <dbReference type="Proteomes" id="UP000886595"/>
    </source>
</evidence>
<keyword evidence="1" id="KW-1133">Transmembrane helix</keyword>
<dbReference type="AlphaFoldDB" id="A0A8X7VQU9"/>
<protein>
    <submittedName>
        <fullName evidence="2">Uncharacterized protein</fullName>
    </submittedName>
</protein>
<feature type="transmembrane region" description="Helical" evidence="1">
    <location>
        <begin position="12"/>
        <end position="32"/>
    </location>
</feature>
<keyword evidence="1" id="KW-0812">Transmembrane</keyword>
<keyword evidence="3" id="KW-1185">Reference proteome</keyword>
<proteinExistence type="predicted"/>
<sequence>MIEVKRPGFSIHPVPMFLSFLFGYTLTLRHFITDLCLGIAVYIMAITGLGLVVYVVEERYSFDAVKEGTALMKGRRIT</sequence>
<dbReference type="OrthoDB" id="1293150at2759"/>
<organism evidence="2 3">
    <name type="scientific">Brassica carinata</name>
    <name type="common">Ethiopian mustard</name>
    <name type="synonym">Abyssinian cabbage</name>
    <dbReference type="NCBI Taxonomy" id="52824"/>
    <lineage>
        <taxon>Eukaryota</taxon>
        <taxon>Viridiplantae</taxon>
        <taxon>Streptophyta</taxon>
        <taxon>Embryophyta</taxon>
        <taxon>Tracheophyta</taxon>
        <taxon>Spermatophyta</taxon>
        <taxon>Magnoliopsida</taxon>
        <taxon>eudicotyledons</taxon>
        <taxon>Gunneridae</taxon>
        <taxon>Pentapetalae</taxon>
        <taxon>rosids</taxon>
        <taxon>malvids</taxon>
        <taxon>Brassicales</taxon>
        <taxon>Brassicaceae</taxon>
        <taxon>Brassiceae</taxon>
        <taxon>Brassica</taxon>
    </lineage>
</organism>
<evidence type="ECO:0000313" key="2">
    <source>
        <dbReference type="EMBL" id="KAG2315270.1"/>
    </source>
</evidence>
<dbReference type="Proteomes" id="UP000886595">
    <property type="component" value="Unassembled WGS sequence"/>
</dbReference>
<accession>A0A8X7VQU9</accession>
<gene>
    <name evidence="2" type="ORF">Bca52824_018392</name>
</gene>
<name>A0A8X7VQU9_BRACI</name>